<organism evidence="1 2">
    <name type="scientific">Parascaris equorum</name>
    <name type="common">Equine roundworm</name>
    <dbReference type="NCBI Taxonomy" id="6256"/>
    <lineage>
        <taxon>Eukaryota</taxon>
        <taxon>Metazoa</taxon>
        <taxon>Ecdysozoa</taxon>
        <taxon>Nematoda</taxon>
        <taxon>Chromadorea</taxon>
        <taxon>Rhabditida</taxon>
        <taxon>Spirurina</taxon>
        <taxon>Ascaridomorpha</taxon>
        <taxon>Ascaridoidea</taxon>
        <taxon>Ascarididae</taxon>
        <taxon>Parascaris</taxon>
    </lineage>
</organism>
<keyword evidence="1" id="KW-1185">Reference proteome</keyword>
<protein>
    <submittedName>
        <fullName evidence="2">Uncharacterized protein</fullName>
    </submittedName>
</protein>
<dbReference type="WBParaSite" id="PEQ_0000490901-mRNA-1">
    <property type="protein sequence ID" value="PEQ_0000490901-mRNA-1"/>
    <property type="gene ID" value="PEQ_0000490901"/>
</dbReference>
<name>A0A914RSH4_PAREQ</name>
<dbReference type="Proteomes" id="UP000887564">
    <property type="component" value="Unplaced"/>
</dbReference>
<evidence type="ECO:0000313" key="2">
    <source>
        <dbReference type="WBParaSite" id="PEQ_0000490901-mRNA-1"/>
    </source>
</evidence>
<accession>A0A914RSH4</accession>
<sequence length="73" mass="9013">MRWNRCSKTVMRRVEKIRRMWSQIKHSHCHRMVPKFRNAEQYPFATRRLGKLLPLITIVNTSLLQHKKQKKER</sequence>
<proteinExistence type="predicted"/>
<reference evidence="2" key="1">
    <citation type="submission" date="2022-11" db="UniProtKB">
        <authorList>
            <consortium name="WormBaseParasite"/>
        </authorList>
    </citation>
    <scope>IDENTIFICATION</scope>
</reference>
<dbReference type="AlphaFoldDB" id="A0A914RSH4"/>
<evidence type="ECO:0000313" key="1">
    <source>
        <dbReference type="Proteomes" id="UP000887564"/>
    </source>
</evidence>